<proteinExistence type="inferred from homology"/>
<protein>
    <recommendedName>
        <fullName evidence="8">DUF2428 domain-containing protein</fullName>
    </recommendedName>
</protein>
<evidence type="ECO:0000259" key="4">
    <source>
        <dbReference type="Pfam" id="PF25150"/>
    </source>
</evidence>
<feature type="domain" description="tRNA (32-2'-O)-methyltransferase regulator THADA-like TPR repeats region" evidence="4">
    <location>
        <begin position="682"/>
        <end position="882"/>
    </location>
</feature>
<gene>
    <name evidence="6" type="ORF">FPE_LOCUS6079</name>
</gene>
<dbReference type="Pfam" id="PF25151">
    <property type="entry name" value="TPR_Trm732_C"/>
    <property type="match status" value="1"/>
</dbReference>
<dbReference type="GO" id="GO:0030488">
    <property type="term" value="P:tRNA methylation"/>
    <property type="evidence" value="ECO:0007669"/>
    <property type="project" value="TreeGrafter"/>
</dbReference>
<dbReference type="InterPro" id="IPR056843">
    <property type="entry name" value="THADA-like_TPR"/>
</dbReference>
<evidence type="ECO:0000256" key="1">
    <source>
        <dbReference type="ARBA" id="ARBA00010409"/>
    </source>
</evidence>
<dbReference type="InterPro" id="IPR016024">
    <property type="entry name" value="ARM-type_fold"/>
</dbReference>
<accession>A0AAD2DLR5</accession>
<keyword evidence="7" id="KW-1185">Reference proteome</keyword>
<evidence type="ECO:0000256" key="2">
    <source>
        <dbReference type="ARBA" id="ARBA00022694"/>
    </source>
</evidence>
<dbReference type="InterPro" id="IPR019442">
    <property type="entry name" value="THADA/TRM732_DUF2428"/>
</dbReference>
<evidence type="ECO:0000313" key="6">
    <source>
        <dbReference type="EMBL" id="CAI9758649.1"/>
    </source>
</evidence>
<dbReference type="InterPro" id="IPR051954">
    <property type="entry name" value="tRNA_methyltransferase_THADA"/>
</dbReference>
<comment type="similarity">
    <text evidence="1">Belongs to the THADA family.</text>
</comment>
<evidence type="ECO:0000259" key="5">
    <source>
        <dbReference type="Pfam" id="PF25151"/>
    </source>
</evidence>
<evidence type="ECO:0008006" key="8">
    <source>
        <dbReference type="Google" id="ProtNLM"/>
    </source>
</evidence>
<feature type="domain" description="DUF2428" evidence="3">
    <location>
        <begin position="1037"/>
        <end position="1363"/>
    </location>
</feature>
<dbReference type="Proteomes" id="UP000834106">
    <property type="component" value="Chromosome 3"/>
</dbReference>
<dbReference type="PANTHER" id="PTHR14387:SF0">
    <property type="entry name" value="DUF2428 DOMAIN-CONTAINING PROTEIN"/>
    <property type="match status" value="1"/>
</dbReference>
<sequence>MSAKWRALQHRHRYTYKRQRKGGMKFRALNQTPDDSSFFVELNHLISLNSTYAQLEHAKNLASAFSNLLSNPNSDEKLISFAAKFYLEILFLENSVPLHRTLASALAKCKNFQSLIGDCYRQLCEEYGGENGKGKRFCVSRAALSMLSTPKLGYLVKAVEQCAVLVGLDAVFGLRSVVSETNDSSRPSPVVMEQCQEALSCIYYLLQRFPTRFYDVDSEQNDISSKKQGVIEMILTTILSILKSQAFARDCLVAAGVSFSTALQACLSSEEYGLIIMEGIFHQTSIVDSKIELDDVVRKTPIKGDLVGEISNFSALSRLCLIRGILTASARTILDTRYIVSKYNLNGVIDSANDGNSVKTILYDGILPELCIYCENPTDSHFNFHTLTVMQICLQQIKTLQHGDKLDVAENYDPIPEEMGARILRIVWNNLEDPLSQTVKQVHLIFDLYLDIQASLKWAESSEKIKLFLRKIATDLLRLGPRCKGRYVPLASLTKRLGAKTILDMNPNLLYETAKAYVDDDVCCAATTFLKCFLECLRDEYWSSDGVESGYTKYRRHCLQPFLCGLASGLAKLRTNLNTYALPVILELDEDSIFPMLSLIGIGPRDEGSKFSYNELGSMDVALGLEQQVAVLVSLLKICRVLALIGGDIDWQGNSSISLEGIVLDTGNGDLHCVVCLKGIEVKVPVKWLILALTHEDESLRIDAAESLFFNPKTSSLPSSLELNLMRRAMPLNMRCCSTAFVMKWTSLFRKFFSRVQTALERQLKMGTWQPLASGDNNGVSYMTGAENSVKHRADNLYNFMKWLSCFLLFSCYPSAPYERKIMAMELILTMLSVWSILPTVPESPDAVLSETNLYPYSKGFALPDSTLLLVGSIVDSWDRLRENSFRILLYFPTPLPGMCSPDSVREAIIWAKKLVCSPRVRESDAGALTLRLIFRKYVLERRWIVRPSYNVVFIHPESEMCNVEYENCKSSSPALVYVTSLIDWLLSAVEDGENNLSEACKNSFVHGVLLTLRYTFEEMDWNSDVVLHCISDMKRALERLLELVTRITSLALWVVSADALHLPDNMEEIDDDAFLLEIPDEIVPSAPADVEAQNSDCMQKLGPSEQIVMVGCWLAMKEVSLLLGTIIRKIPLPTSDESGITFGNDTDGTTMAADAMLDIKQLETIGNHFLEVLLKMKHNGAIDKTRAGFTALCNRLLCSNDPRLCRLTETWMEQLMERTVAKGQTVDDLLRRSAGIPAAFTALFLSEPEGTPKRLLPRALRWLIDVAKKSLTDQTILNSSNSDFSGGFSPKSSQATAYCQLNEMNGNQKISKLRDEGVVPTVHAFNVLRTAFNDTNLATDTSGFAAEAIIISIQSFSSSYWEVRNSACLAYTALVRRMIGFLNVQKRESARRAITGLEFFHRYPSLHSFLLNELNVATELLLDDSSEHSRSNLKNVVHPSLCPMLILLSRLKPSPITSETGDSLDPFLFMPFIRRCSVQNNFRIRLLASRAITGLVSNEKLQVVLLNIASELPCVENQIMAPDSSTSLDLANRTSGASFNLIHGMLLQLSSLLDTNCRNLADSFKKDMILNSLIQILAKCSWIGRPQLCRCPTLNGCFLKLLDNMLSLARTCQTGESIGAIWNLLWELSSECLDLDPSDYPPYFDPTISELREQAAISYFNCVFQTSEDIVEDALLMPRNFSSVAYDSLRRFEMEVASTRFQERLTHSMSDLSYEVRIATMKWLLLFLRATESGINSGDQFYSDARKICLSNINLQERLMKLLVTEKHHKCMHYILKILYTWNLLEWQDDFQEPADPRYICNMDCNSVFQLWETLVSLLRTTRHAKTRQTLVCCMGICIKRISSIFLDLFSSEIEKMPELSQSDLCKKMSDFYNSTSYFVTLIEQYGDASEPVNMRKAAAESMVASGLLAQAEVLGSLVSGEQFSDGNWFSHIKPEEDIKTYAGRILDLWLMCVKLLEDEDEGIRKRLALEVQKCLTSRKLREHFSAGIAPRQVEKVIALCFEHLSSIFSHWLDYLDYLCCWVLNAANNANYVTSKGDLIRRVFDKEIDNHHEEKLFICQICCSQLEKILTSEFCTVDFSNESGAQDFLHKWRSKFREQLISFASDHIKKLGGVEWIGGVGNHKDAFLPIYANLLMLHALSNCIFHLEPETSKPMLSEVLELGEAIHPFLRNPLIYNLYLLVVESHEKFFGATNTHLTRKWREGGSIWDEFDPYFLLE</sequence>
<evidence type="ECO:0000259" key="3">
    <source>
        <dbReference type="Pfam" id="PF10350"/>
    </source>
</evidence>
<dbReference type="PANTHER" id="PTHR14387">
    <property type="entry name" value="THADA/DEATH RECEPTOR INTERACTING PROTEIN"/>
    <property type="match status" value="1"/>
</dbReference>
<dbReference type="InterPro" id="IPR056842">
    <property type="entry name" value="THADA-like_TPR_C"/>
</dbReference>
<dbReference type="EMBL" id="OU503038">
    <property type="protein sequence ID" value="CAI9758649.1"/>
    <property type="molecule type" value="Genomic_DNA"/>
</dbReference>
<dbReference type="Pfam" id="PF10350">
    <property type="entry name" value="DUF2428"/>
    <property type="match status" value="1"/>
</dbReference>
<dbReference type="GO" id="GO:0005829">
    <property type="term" value="C:cytosol"/>
    <property type="evidence" value="ECO:0007669"/>
    <property type="project" value="TreeGrafter"/>
</dbReference>
<keyword evidence="2" id="KW-0819">tRNA processing</keyword>
<organism evidence="6 7">
    <name type="scientific">Fraxinus pennsylvanica</name>
    <dbReference type="NCBI Taxonomy" id="56036"/>
    <lineage>
        <taxon>Eukaryota</taxon>
        <taxon>Viridiplantae</taxon>
        <taxon>Streptophyta</taxon>
        <taxon>Embryophyta</taxon>
        <taxon>Tracheophyta</taxon>
        <taxon>Spermatophyta</taxon>
        <taxon>Magnoliopsida</taxon>
        <taxon>eudicotyledons</taxon>
        <taxon>Gunneridae</taxon>
        <taxon>Pentapetalae</taxon>
        <taxon>asterids</taxon>
        <taxon>lamiids</taxon>
        <taxon>Lamiales</taxon>
        <taxon>Oleaceae</taxon>
        <taxon>Oleeae</taxon>
        <taxon>Fraxinus</taxon>
    </lineage>
</organism>
<evidence type="ECO:0000313" key="7">
    <source>
        <dbReference type="Proteomes" id="UP000834106"/>
    </source>
</evidence>
<reference evidence="6" key="1">
    <citation type="submission" date="2023-05" db="EMBL/GenBank/DDBJ databases">
        <authorList>
            <person name="Huff M."/>
        </authorList>
    </citation>
    <scope>NUCLEOTIDE SEQUENCE</scope>
</reference>
<name>A0AAD2DLR5_9LAMI</name>
<dbReference type="Pfam" id="PF25150">
    <property type="entry name" value="TPR_Trm732"/>
    <property type="match status" value="1"/>
</dbReference>
<dbReference type="SUPFAM" id="SSF48371">
    <property type="entry name" value="ARM repeat"/>
    <property type="match status" value="1"/>
</dbReference>
<feature type="domain" description="tRNA (32-2'-O)-methyltransferase regulator THADA-like C-terminal TPR repeats region" evidence="5">
    <location>
        <begin position="1365"/>
        <end position="1552"/>
    </location>
</feature>